<dbReference type="EMBL" id="FMYW01000015">
    <property type="protein sequence ID" value="SDC69268.1"/>
    <property type="molecule type" value="Genomic_DNA"/>
</dbReference>
<dbReference type="Gene3D" id="3.40.80.10">
    <property type="entry name" value="Peptidoglycan recognition protein-like"/>
    <property type="match status" value="1"/>
</dbReference>
<dbReference type="SUPFAM" id="SSF55846">
    <property type="entry name" value="N-acetylmuramoyl-L-alanine amidase-like"/>
    <property type="match status" value="1"/>
</dbReference>
<keyword evidence="3" id="KW-1185">Reference proteome</keyword>
<dbReference type="Proteomes" id="UP000198943">
    <property type="component" value="Unassembled WGS sequence"/>
</dbReference>
<proteinExistence type="predicted"/>
<sequence>MGTMYRASDMTPDSLDDVRRLAENARGFITDIYQHWTAGWYGQCYDSYHICIDKDGSIYIMCDQFTERKSHTWRRNTNAVGITLCCCGDATAGSDPDGEDINLGTEPPTMEQIEVMAQVTAILADEFDLSLNNSNHVMTHCEAAFKDDYGPGSGDPETRWDLWKLPDYCGDGSMKDGGQLIRDKAAWYQAEWRGEHAGD</sequence>
<dbReference type="InterPro" id="IPR036505">
    <property type="entry name" value="Amidase/PGRP_sf"/>
</dbReference>
<reference evidence="3" key="1">
    <citation type="submission" date="2016-10" db="EMBL/GenBank/DDBJ databases">
        <authorList>
            <person name="Varghese N."/>
            <person name="Submissions S."/>
        </authorList>
    </citation>
    <scope>NUCLEOTIDE SEQUENCE [LARGE SCALE GENOMIC DNA]</scope>
    <source>
        <strain evidence="3">DSM 11005</strain>
    </source>
</reference>
<dbReference type="AlphaFoldDB" id="A0A1G6NNE8"/>
<feature type="domain" description="N-acetylmuramoyl-L-alanine amidase" evidence="1">
    <location>
        <begin position="37"/>
        <end position="151"/>
    </location>
</feature>
<name>A0A1G6NNE8_9FIRM</name>
<dbReference type="GO" id="GO:0009253">
    <property type="term" value="P:peptidoglycan catabolic process"/>
    <property type="evidence" value="ECO:0007669"/>
    <property type="project" value="InterPro"/>
</dbReference>
<gene>
    <name evidence="2" type="ORF">SAMN04487864_11512</name>
</gene>
<dbReference type="GO" id="GO:0008745">
    <property type="term" value="F:N-acetylmuramoyl-L-alanine amidase activity"/>
    <property type="evidence" value="ECO:0007669"/>
    <property type="project" value="InterPro"/>
</dbReference>
<evidence type="ECO:0000259" key="1">
    <source>
        <dbReference type="Pfam" id="PF01510"/>
    </source>
</evidence>
<evidence type="ECO:0000313" key="2">
    <source>
        <dbReference type="EMBL" id="SDC69268.1"/>
    </source>
</evidence>
<dbReference type="InterPro" id="IPR002502">
    <property type="entry name" value="Amidase_domain"/>
</dbReference>
<evidence type="ECO:0000313" key="3">
    <source>
        <dbReference type="Proteomes" id="UP000198943"/>
    </source>
</evidence>
<protein>
    <submittedName>
        <fullName evidence="2">N-acetylmuramoyl-L-alanine amidase</fullName>
    </submittedName>
</protein>
<dbReference type="RefSeq" id="WP_218118239.1">
    <property type="nucleotide sequence ID" value="NZ_FMYW01000015.1"/>
</dbReference>
<dbReference type="Pfam" id="PF01510">
    <property type="entry name" value="Amidase_2"/>
    <property type="match status" value="1"/>
</dbReference>
<accession>A0A1G6NNE8</accession>
<organism evidence="2 3">
    <name type="scientific">Succiniclasticum ruminis</name>
    <dbReference type="NCBI Taxonomy" id="40841"/>
    <lineage>
        <taxon>Bacteria</taxon>
        <taxon>Bacillati</taxon>
        <taxon>Bacillota</taxon>
        <taxon>Negativicutes</taxon>
        <taxon>Acidaminococcales</taxon>
        <taxon>Acidaminococcaceae</taxon>
        <taxon>Succiniclasticum</taxon>
    </lineage>
</organism>